<name>A0A1S1J7A2_9FLAO</name>
<evidence type="ECO:0000313" key="8">
    <source>
        <dbReference type="Proteomes" id="UP000180252"/>
    </source>
</evidence>
<dbReference type="EMBL" id="MIKE01000022">
    <property type="protein sequence ID" value="OHT45345.1"/>
    <property type="molecule type" value="Genomic_DNA"/>
</dbReference>
<dbReference type="PANTHER" id="PTHR42734">
    <property type="entry name" value="METAL TRANSPORT SYSTEM ATP-BINDING PROTEIN TM_0124-RELATED"/>
    <property type="match status" value="1"/>
</dbReference>
<accession>A0A1S1J7A2</accession>
<evidence type="ECO:0000259" key="5">
    <source>
        <dbReference type="PROSITE" id="PS50893"/>
    </source>
</evidence>
<reference evidence="6" key="1">
    <citation type="submission" date="2016-09" db="EMBL/GenBank/DDBJ databases">
        <authorList>
            <person name="Capua I."/>
            <person name="De Benedictis P."/>
            <person name="Joannis T."/>
            <person name="Lombin L.H."/>
            <person name="Cattoli G."/>
        </authorList>
    </citation>
    <scope>NUCLEOTIDE SEQUENCE [LARGE SCALE GENOMIC DNA]</scope>
    <source>
        <strain evidence="6">MSU</strain>
    </source>
</reference>
<dbReference type="PANTHER" id="PTHR42734:SF17">
    <property type="entry name" value="METAL TRANSPORT SYSTEM ATP-BINDING PROTEIN TM_0124-RELATED"/>
    <property type="match status" value="1"/>
</dbReference>
<keyword evidence="9" id="KW-1185">Reference proteome</keyword>
<feature type="domain" description="ABC transporter" evidence="5">
    <location>
        <begin position="183"/>
        <end position="413"/>
    </location>
</feature>
<dbReference type="GO" id="GO:0005524">
    <property type="term" value="F:ATP binding"/>
    <property type="evidence" value="ECO:0007669"/>
    <property type="project" value="UniProtKB-KW"/>
</dbReference>
<dbReference type="OrthoDB" id="9789994at2"/>
<reference evidence="8" key="2">
    <citation type="submission" date="2016-09" db="EMBL/GenBank/DDBJ databases">
        <authorList>
            <person name="Chen S."/>
            <person name="Walker E."/>
        </authorList>
    </citation>
    <scope>NUCLEOTIDE SEQUENCE [LARGE SCALE GENOMIC DNA]</scope>
    <source>
        <strain evidence="8">MSU</strain>
    </source>
</reference>
<dbReference type="InterPro" id="IPR050153">
    <property type="entry name" value="Metal_Ion_Import_ABC"/>
</dbReference>
<keyword evidence="2" id="KW-0813">Transport</keyword>
<keyword evidence="4" id="KW-0067">ATP-binding</keyword>
<dbReference type="RefSeq" id="WP_070906648.1">
    <property type="nucleotide sequence ID" value="NZ_MIKE01000022.1"/>
</dbReference>
<dbReference type="SUPFAM" id="SSF52540">
    <property type="entry name" value="P-loop containing nucleoside triphosphate hydrolases"/>
    <property type="match status" value="2"/>
</dbReference>
<protein>
    <submittedName>
        <fullName evidence="6">ABC transporter</fullName>
    </submittedName>
</protein>
<proteinExistence type="inferred from homology"/>
<dbReference type="InterPro" id="IPR003439">
    <property type="entry name" value="ABC_transporter-like_ATP-bd"/>
</dbReference>
<evidence type="ECO:0000313" key="6">
    <source>
        <dbReference type="EMBL" id="OHT45345.1"/>
    </source>
</evidence>
<evidence type="ECO:0000313" key="9">
    <source>
        <dbReference type="Proteomes" id="UP000198319"/>
    </source>
</evidence>
<keyword evidence="3" id="KW-0547">Nucleotide-binding</keyword>
<dbReference type="Pfam" id="PF00005">
    <property type="entry name" value="ABC_tran"/>
    <property type="match status" value="1"/>
</dbReference>
<organism evidence="6 8">
    <name type="scientific">Flavobacterium tructae</name>
    <dbReference type="NCBI Taxonomy" id="1114873"/>
    <lineage>
        <taxon>Bacteria</taxon>
        <taxon>Pseudomonadati</taxon>
        <taxon>Bacteroidota</taxon>
        <taxon>Flavobacteriia</taxon>
        <taxon>Flavobacteriales</taxon>
        <taxon>Flavobacteriaceae</taxon>
        <taxon>Flavobacterium</taxon>
    </lineage>
</organism>
<dbReference type="InterPro" id="IPR003593">
    <property type="entry name" value="AAA+_ATPase"/>
</dbReference>
<evidence type="ECO:0000256" key="2">
    <source>
        <dbReference type="ARBA" id="ARBA00022448"/>
    </source>
</evidence>
<evidence type="ECO:0000313" key="7">
    <source>
        <dbReference type="EMBL" id="OXB17711.1"/>
    </source>
</evidence>
<evidence type="ECO:0000256" key="1">
    <source>
        <dbReference type="ARBA" id="ARBA00005417"/>
    </source>
</evidence>
<dbReference type="Proteomes" id="UP000180252">
    <property type="component" value="Unassembled WGS sequence"/>
</dbReference>
<gene>
    <name evidence="7" type="ORF">B0A71_16185</name>
    <name evidence="6" type="ORF">BHE19_05740</name>
</gene>
<dbReference type="STRING" id="1278819.BHE19_05740"/>
<evidence type="ECO:0000256" key="3">
    <source>
        <dbReference type="ARBA" id="ARBA00022741"/>
    </source>
</evidence>
<comment type="caution">
    <text evidence="6">The sequence shown here is derived from an EMBL/GenBank/DDBJ whole genome shotgun (WGS) entry which is preliminary data.</text>
</comment>
<comment type="similarity">
    <text evidence="1">Belongs to the ABC transporter superfamily.</text>
</comment>
<dbReference type="AlphaFoldDB" id="A0A1S1J7A2"/>
<dbReference type="Gene3D" id="3.40.50.300">
    <property type="entry name" value="P-loop containing nucleotide triphosphate hydrolases"/>
    <property type="match status" value="2"/>
</dbReference>
<dbReference type="GO" id="GO:0016887">
    <property type="term" value="F:ATP hydrolysis activity"/>
    <property type="evidence" value="ECO:0007669"/>
    <property type="project" value="InterPro"/>
</dbReference>
<reference evidence="7 9" key="3">
    <citation type="submission" date="2016-11" db="EMBL/GenBank/DDBJ databases">
        <title>Whole genomes of Flavobacteriaceae.</title>
        <authorList>
            <person name="Stine C."/>
            <person name="Li C."/>
            <person name="Tadesse D."/>
        </authorList>
    </citation>
    <scope>NUCLEOTIDE SEQUENCE [LARGE SCALE GENOMIC DNA]</scope>
    <source>
        <strain evidence="7 9">ATCC BAA-2541</strain>
    </source>
</reference>
<dbReference type="EMBL" id="MUHG01000024">
    <property type="protein sequence ID" value="OXB17711.1"/>
    <property type="molecule type" value="Genomic_DNA"/>
</dbReference>
<dbReference type="SMART" id="SM00382">
    <property type="entry name" value="AAA"/>
    <property type="match status" value="1"/>
</dbReference>
<sequence length="413" mass="46760">MQHWDILLSNQVNKKAFIDTLLLGEAKGELALFNTQKGILFSDIAIEKFIEKEYQYDTVEAAPESHRQLRTFSSGERKKEFLKYCINQNPDFIIFDNPFDHLDLASRAALAKSLERLTDNIAIIQLVNRVADVLDFVPNKASIKDNSFELHPISKNEKHFKTLNSAAIPKAIEPHSFHESVLIKMDKVSVSYEERKIVDNISWTIKQGEFWQLVGPNGSGKSTLLSLITGDNPKGFGQDLYLFGRKKGSGESVWDIKKQIGIFATSMTDLFQKGHTLEEMILSGFFDSIGLYIEPTTLQKQTVTQWLEVIEMSHLRKKRFIDLSIGQQRVALIVRAVLKHPPLLILDEPVEGLDDENVDLVIQLINTIKQETNVSILYVSHRIENGLAPTSVFELLPTPTGSIGKIKYHSELN</sequence>
<dbReference type="PROSITE" id="PS50893">
    <property type="entry name" value="ABC_TRANSPORTER_2"/>
    <property type="match status" value="1"/>
</dbReference>
<dbReference type="InterPro" id="IPR027417">
    <property type="entry name" value="P-loop_NTPase"/>
</dbReference>
<dbReference type="Proteomes" id="UP000198319">
    <property type="component" value="Unassembled WGS sequence"/>
</dbReference>
<evidence type="ECO:0000256" key="4">
    <source>
        <dbReference type="ARBA" id="ARBA00022840"/>
    </source>
</evidence>